<protein>
    <submittedName>
        <fullName evidence="1">Uncharacterized protein</fullName>
    </submittedName>
</protein>
<dbReference type="EMBL" id="JAAXOY010000230">
    <property type="protein sequence ID" value="NKY39895.1"/>
    <property type="molecule type" value="Genomic_DNA"/>
</dbReference>
<sequence length="229" mass="23876">MVATHVRGLLATRDFREPETLAEITGIVVARVLPDDPAHAPRDPDGDAGPDLGPGLVVRACLDFPTHVSTVTDLAPFGGWAAVEPYATANLRALPAPDHQVLRPARGAEVHVFASDDLFGASRLLLLDDLLASHLHLERPVHGVLVAVPNRHLLAVHVLAGPEVTHAMSTLIPLARGEFDGPGPVSPEVFYRSPDGTLQQVTGPGEDGGVAVLVTGAFAEAMAALGLVG</sequence>
<keyword evidence="2" id="KW-1185">Reference proteome</keyword>
<dbReference type="Proteomes" id="UP000777774">
    <property type="component" value="Unassembled WGS sequence"/>
</dbReference>
<gene>
    <name evidence="1" type="ORF">HGA02_10240</name>
</gene>
<reference evidence="1 2" key="1">
    <citation type="submission" date="2020-04" db="EMBL/GenBank/DDBJ databases">
        <title>MicrobeNet Type strains.</title>
        <authorList>
            <person name="Nicholson A.C."/>
        </authorList>
    </citation>
    <scope>NUCLEOTIDE SEQUENCE [LARGE SCALE GENOMIC DNA]</scope>
    <source>
        <strain evidence="1 2">ATCC BAA-787</strain>
    </source>
</reference>
<evidence type="ECO:0000313" key="1">
    <source>
        <dbReference type="EMBL" id="NKY39895.1"/>
    </source>
</evidence>
<accession>A0ABX1JZZ9</accession>
<name>A0ABX1JZZ9_9CELL</name>
<proteinExistence type="predicted"/>
<comment type="caution">
    <text evidence="1">The sequence shown here is derived from an EMBL/GenBank/DDBJ whole genome shotgun (WGS) entry which is preliminary data.</text>
</comment>
<evidence type="ECO:0000313" key="2">
    <source>
        <dbReference type="Proteomes" id="UP000777774"/>
    </source>
</evidence>
<organism evidence="1 2">
    <name type="scientific">Cellulomonas septica</name>
    <dbReference type="NCBI Taxonomy" id="285080"/>
    <lineage>
        <taxon>Bacteria</taxon>
        <taxon>Bacillati</taxon>
        <taxon>Actinomycetota</taxon>
        <taxon>Actinomycetes</taxon>
        <taxon>Micrococcales</taxon>
        <taxon>Cellulomonadaceae</taxon>
        <taxon>Cellulomonas</taxon>
    </lineage>
</organism>